<dbReference type="STRING" id="98765.A0A2R6NX37"/>
<evidence type="ECO:0000313" key="1">
    <source>
        <dbReference type="EMBL" id="PSR78855.1"/>
    </source>
</evidence>
<dbReference type="Proteomes" id="UP000186601">
    <property type="component" value="Unassembled WGS sequence"/>
</dbReference>
<organism evidence="1 2">
    <name type="scientific">Hermanssonia centrifuga</name>
    <dbReference type="NCBI Taxonomy" id="98765"/>
    <lineage>
        <taxon>Eukaryota</taxon>
        <taxon>Fungi</taxon>
        <taxon>Dikarya</taxon>
        <taxon>Basidiomycota</taxon>
        <taxon>Agaricomycotina</taxon>
        <taxon>Agaricomycetes</taxon>
        <taxon>Polyporales</taxon>
        <taxon>Meruliaceae</taxon>
        <taxon>Hermanssonia</taxon>
    </lineage>
</organism>
<comment type="caution">
    <text evidence="1">The sequence shown here is derived from an EMBL/GenBank/DDBJ whole genome shotgun (WGS) entry which is preliminary data.</text>
</comment>
<sequence>NPEGVSITEEETSKQPLLPKELVHTLYNQEVLKGFKQNPHLTRVVTYASCNFDPKLSDHFILWELKLLIDFPAASIIIIPSTFSHGNVGLQAGETRYSLIQYSAGGLFHWVKYGFRKWEKFKKDDPKKTRAEWSARPTGWQEVLGLFCNISEFASL</sequence>
<reference evidence="1 2" key="1">
    <citation type="submission" date="2018-02" db="EMBL/GenBank/DDBJ databases">
        <title>Genome sequence of the basidiomycete white-rot fungus Phlebia centrifuga.</title>
        <authorList>
            <person name="Granchi Z."/>
            <person name="Peng M."/>
            <person name="de Vries R.P."/>
            <person name="Hilden K."/>
            <person name="Makela M.R."/>
            <person name="Grigoriev I."/>
            <person name="Riley R."/>
        </authorList>
    </citation>
    <scope>NUCLEOTIDE SEQUENCE [LARGE SCALE GENOMIC DNA]</scope>
    <source>
        <strain evidence="1 2">FBCC195</strain>
    </source>
</reference>
<dbReference type="EMBL" id="MLYV02000721">
    <property type="protein sequence ID" value="PSR78855.1"/>
    <property type="molecule type" value="Genomic_DNA"/>
</dbReference>
<dbReference type="OrthoDB" id="2797114at2759"/>
<dbReference type="AlphaFoldDB" id="A0A2R6NX37"/>
<proteinExistence type="predicted"/>
<accession>A0A2R6NX37</accession>
<name>A0A2R6NX37_9APHY</name>
<protein>
    <submittedName>
        <fullName evidence="1">Uncharacterized protein</fullName>
    </submittedName>
</protein>
<feature type="non-terminal residue" evidence="1">
    <location>
        <position position="1"/>
    </location>
</feature>
<keyword evidence="2" id="KW-1185">Reference proteome</keyword>
<evidence type="ECO:0000313" key="2">
    <source>
        <dbReference type="Proteomes" id="UP000186601"/>
    </source>
</evidence>
<gene>
    <name evidence="1" type="ORF">PHLCEN_2v7269</name>
</gene>